<reference evidence="1" key="1">
    <citation type="submission" date="2020-08" db="EMBL/GenBank/DDBJ databases">
        <title>Genome sequencing and assembly of the red palm weevil Rhynchophorus ferrugineus.</title>
        <authorList>
            <person name="Dias G.B."/>
            <person name="Bergman C.M."/>
            <person name="Manee M."/>
        </authorList>
    </citation>
    <scope>NUCLEOTIDE SEQUENCE</scope>
    <source>
        <strain evidence="1">AA-2017</strain>
        <tissue evidence="1">Whole larva</tissue>
    </source>
</reference>
<protein>
    <submittedName>
        <fullName evidence="1">Uncharacterized protein</fullName>
    </submittedName>
</protein>
<evidence type="ECO:0000313" key="2">
    <source>
        <dbReference type="Proteomes" id="UP000625711"/>
    </source>
</evidence>
<proteinExistence type="predicted"/>
<comment type="caution">
    <text evidence="1">The sequence shown here is derived from an EMBL/GenBank/DDBJ whole genome shotgun (WGS) entry which is preliminary data.</text>
</comment>
<name>A0A834HYP8_RHYFE</name>
<keyword evidence="2" id="KW-1185">Reference proteome</keyword>
<dbReference type="AlphaFoldDB" id="A0A834HYP8"/>
<gene>
    <name evidence="1" type="ORF">GWI33_017141</name>
</gene>
<dbReference type="EMBL" id="JAACXV010014171">
    <property type="protein sequence ID" value="KAF7269839.1"/>
    <property type="molecule type" value="Genomic_DNA"/>
</dbReference>
<accession>A0A834HYP8</accession>
<dbReference type="Proteomes" id="UP000625711">
    <property type="component" value="Unassembled WGS sequence"/>
</dbReference>
<organism evidence="1 2">
    <name type="scientific">Rhynchophorus ferrugineus</name>
    <name type="common">Red palm weevil</name>
    <name type="synonym">Curculio ferrugineus</name>
    <dbReference type="NCBI Taxonomy" id="354439"/>
    <lineage>
        <taxon>Eukaryota</taxon>
        <taxon>Metazoa</taxon>
        <taxon>Ecdysozoa</taxon>
        <taxon>Arthropoda</taxon>
        <taxon>Hexapoda</taxon>
        <taxon>Insecta</taxon>
        <taxon>Pterygota</taxon>
        <taxon>Neoptera</taxon>
        <taxon>Endopterygota</taxon>
        <taxon>Coleoptera</taxon>
        <taxon>Polyphaga</taxon>
        <taxon>Cucujiformia</taxon>
        <taxon>Curculionidae</taxon>
        <taxon>Dryophthorinae</taxon>
        <taxon>Rhynchophorus</taxon>
    </lineage>
</organism>
<evidence type="ECO:0000313" key="1">
    <source>
        <dbReference type="EMBL" id="KAF7269839.1"/>
    </source>
</evidence>
<sequence>MKRPAHEDPPYLDTVWAFDLARTRVSLGGARLWTFRWMWSDLKTAAVRTWSFDFDFDDQNQERRWFFWQ</sequence>